<protein>
    <submittedName>
        <fullName evidence="1">Uncharacterized protein</fullName>
    </submittedName>
</protein>
<dbReference type="EMBL" id="CP000472">
    <property type="protein sequence ID" value="ACJ31361.1"/>
    <property type="molecule type" value="Genomic_DNA"/>
</dbReference>
<name>B8CTW7_SHEPW</name>
<gene>
    <name evidence="1" type="ordered locus">swp_4728</name>
</gene>
<dbReference type="HOGENOM" id="CLU_3332932_0_0_6"/>
<proteinExistence type="predicted"/>
<organism evidence="1 2">
    <name type="scientific">Shewanella piezotolerans (strain WP3 / JCM 13877)</name>
    <dbReference type="NCBI Taxonomy" id="225849"/>
    <lineage>
        <taxon>Bacteria</taxon>
        <taxon>Pseudomonadati</taxon>
        <taxon>Pseudomonadota</taxon>
        <taxon>Gammaproteobacteria</taxon>
        <taxon>Alteromonadales</taxon>
        <taxon>Shewanellaceae</taxon>
        <taxon>Shewanella</taxon>
    </lineage>
</organism>
<dbReference type="KEGG" id="swp:swp_4728"/>
<dbReference type="Proteomes" id="UP000000753">
    <property type="component" value="Chromosome"/>
</dbReference>
<accession>B8CTW7</accession>
<evidence type="ECO:0000313" key="2">
    <source>
        <dbReference type="Proteomes" id="UP000000753"/>
    </source>
</evidence>
<dbReference type="AlphaFoldDB" id="B8CTW7"/>
<sequence>MPYLKVAKLSLSDQIFILIGIKPTKDDAAAAIVKHLNK</sequence>
<reference evidence="1 2" key="1">
    <citation type="journal article" date="2008" name="PLoS ONE">
        <title>Environmental adaptation: genomic analysis of the piezotolerant and psychrotolerant deep-sea iron reducing bacterium Shewanella piezotolerans WP3.</title>
        <authorList>
            <person name="Wang F."/>
            <person name="Wang J."/>
            <person name="Jian H."/>
            <person name="Zhang B."/>
            <person name="Li S."/>
            <person name="Wang F."/>
            <person name="Zeng X."/>
            <person name="Gao L."/>
            <person name="Bartlett D.H."/>
            <person name="Yu J."/>
            <person name="Hu S."/>
            <person name="Xiao X."/>
        </authorList>
    </citation>
    <scope>NUCLEOTIDE SEQUENCE [LARGE SCALE GENOMIC DNA]</scope>
    <source>
        <strain evidence="2">WP3 / JCM 13877</strain>
    </source>
</reference>
<evidence type="ECO:0000313" key="1">
    <source>
        <dbReference type="EMBL" id="ACJ31361.1"/>
    </source>
</evidence>
<keyword evidence="2" id="KW-1185">Reference proteome</keyword>